<name>X1D9B5_9ZZZZ</name>
<protein>
    <recommendedName>
        <fullName evidence="2">N-acetyltransferase domain-containing protein</fullName>
    </recommendedName>
</protein>
<organism evidence="1">
    <name type="scientific">marine sediment metagenome</name>
    <dbReference type="NCBI Taxonomy" id="412755"/>
    <lineage>
        <taxon>unclassified sequences</taxon>
        <taxon>metagenomes</taxon>
        <taxon>ecological metagenomes</taxon>
    </lineage>
</organism>
<dbReference type="EMBL" id="BART01034450">
    <property type="protein sequence ID" value="GAH17371.1"/>
    <property type="molecule type" value="Genomic_DNA"/>
</dbReference>
<accession>X1D9B5</accession>
<evidence type="ECO:0000313" key="1">
    <source>
        <dbReference type="EMBL" id="GAH17371.1"/>
    </source>
</evidence>
<gene>
    <name evidence="1" type="ORF">S01H4_58870</name>
</gene>
<dbReference type="AlphaFoldDB" id="X1D9B5"/>
<reference evidence="1" key="1">
    <citation type="journal article" date="2014" name="Front. Microbiol.">
        <title>High frequency of phylogenetically diverse reductive dehalogenase-homologous genes in deep subseafloor sedimentary metagenomes.</title>
        <authorList>
            <person name="Kawai M."/>
            <person name="Futagami T."/>
            <person name="Toyoda A."/>
            <person name="Takaki Y."/>
            <person name="Nishi S."/>
            <person name="Hori S."/>
            <person name="Arai W."/>
            <person name="Tsubouchi T."/>
            <person name="Morono Y."/>
            <person name="Uchiyama I."/>
            <person name="Ito T."/>
            <person name="Fujiyama A."/>
            <person name="Inagaki F."/>
            <person name="Takami H."/>
        </authorList>
    </citation>
    <scope>NUCLEOTIDE SEQUENCE</scope>
    <source>
        <strain evidence="1">Expedition CK06-06</strain>
    </source>
</reference>
<feature type="non-terminal residue" evidence="1">
    <location>
        <position position="40"/>
    </location>
</feature>
<proteinExistence type="predicted"/>
<comment type="caution">
    <text evidence="1">The sequence shown here is derived from an EMBL/GenBank/DDBJ whole genome shotgun (WGS) entry which is preliminary data.</text>
</comment>
<evidence type="ECO:0008006" key="2">
    <source>
        <dbReference type="Google" id="ProtNLM"/>
    </source>
</evidence>
<dbReference type="Gene3D" id="3.40.630.30">
    <property type="match status" value="1"/>
</dbReference>
<sequence length="40" mass="4465">MNIRKEKDSDIEGIWKVNAEAFETEAEANLVNALRDSGIS</sequence>